<dbReference type="EMBL" id="MLYP01000050">
    <property type="protein sequence ID" value="OIJ89650.1"/>
    <property type="molecule type" value="Genomic_DNA"/>
</dbReference>
<dbReference type="AlphaFoldDB" id="A0A1S2P7I9"/>
<gene>
    <name evidence="1" type="ORF">BIV24_19785</name>
</gene>
<name>A0A1S2P7I9_9ACTN</name>
<dbReference type="Proteomes" id="UP000179935">
    <property type="component" value="Unassembled WGS sequence"/>
</dbReference>
<sequence>MDGVDLVTRRERDLAVSHWLLSAAVEGLTRSSAQWREQGVALLAAGTLFAAIRIPGDLMRAAAETDEEQAVDDFLRRALEGGPLFRDRISDAYYALVPASTARRWNARAWPPGAEFLGRDYYIGVPTPDPERQQGRAYWCVPMDSPGQLGDPRSVWAVVQRGYARHRAADADAGAGRSCAT</sequence>
<reference evidence="1 2" key="1">
    <citation type="submission" date="2016-10" db="EMBL/GenBank/DDBJ databases">
        <title>Genome sequence of Streptomyces sp. MUSC 93.</title>
        <authorList>
            <person name="Lee L.-H."/>
            <person name="Ser H.-L."/>
            <person name="Law J.W.-F."/>
        </authorList>
    </citation>
    <scope>NUCLEOTIDE SEQUENCE [LARGE SCALE GENOMIC DNA]</scope>
    <source>
        <strain evidence="1 2">MUSC 93</strain>
    </source>
</reference>
<evidence type="ECO:0000313" key="2">
    <source>
        <dbReference type="Proteomes" id="UP000179935"/>
    </source>
</evidence>
<keyword evidence="2" id="KW-1185">Reference proteome</keyword>
<evidence type="ECO:0000313" key="1">
    <source>
        <dbReference type="EMBL" id="OIJ89650.1"/>
    </source>
</evidence>
<accession>A0A1S2P7I9</accession>
<organism evidence="1 2">
    <name type="scientific">Streptomyces colonosanans</name>
    <dbReference type="NCBI Taxonomy" id="1428652"/>
    <lineage>
        <taxon>Bacteria</taxon>
        <taxon>Bacillati</taxon>
        <taxon>Actinomycetota</taxon>
        <taxon>Actinomycetes</taxon>
        <taxon>Kitasatosporales</taxon>
        <taxon>Streptomycetaceae</taxon>
        <taxon>Streptomyces</taxon>
    </lineage>
</organism>
<protein>
    <submittedName>
        <fullName evidence="1">Uncharacterized protein</fullName>
    </submittedName>
</protein>
<proteinExistence type="predicted"/>
<comment type="caution">
    <text evidence="1">The sequence shown here is derived from an EMBL/GenBank/DDBJ whole genome shotgun (WGS) entry which is preliminary data.</text>
</comment>